<dbReference type="EMBL" id="RSCO01000013">
    <property type="protein sequence ID" value="RYM96121.1"/>
    <property type="molecule type" value="Genomic_DNA"/>
</dbReference>
<evidence type="ECO:0000313" key="1">
    <source>
        <dbReference type="EMBL" id="RYM96121.1"/>
    </source>
</evidence>
<dbReference type="Pfam" id="PF19586">
    <property type="entry name" value="DUF6093"/>
    <property type="match status" value="1"/>
</dbReference>
<dbReference type="AlphaFoldDB" id="A0A8B3RKD9"/>
<name>A0A8B3RKD9_BIFAN</name>
<evidence type="ECO:0000313" key="2">
    <source>
        <dbReference type="Proteomes" id="UP000293613"/>
    </source>
</evidence>
<dbReference type="InterPro" id="IPR046075">
    <property type="entry name" value="DUF6093"/>
</dbReference>
<organism evidence="1 2">
    <name type="scientific">Bifidobacterium animalis subsp. lactis</name>
    <name type="common">Bifidobacterium lactis</name>
    <dbReference type="NCBI Taxonomy" id="302911"/>
    <lineage>
        <taxon>Bacteria</taxon>
        <taxon>Bacillati</taxon>
        <taxon>Actinomycetota</taxon>
        <taxon>Actinomycetes</taxon>
        <taxon>Bifidobacteriales</taxon>
        <taxon>Bifidobacteriaceae</taxon>
        <taxon>Bifidobacterium</taxon>
    </lineage>
</organism>
<protein>
    <submittedName>
        <fullName evidence="1">Phage associated protein</fullName>
    </submittedName>
</protein>
<comment type="caution">
    <text evidence="1">The sequence shown here is derived from an EMBL/GenBank/DDBJ whole genome shotgun (WGS) entry which is preliminary data.</text>
</comment>
<dbReference type="Proteomes" id="UP000293613">
    <property type="component" value="Unassembled WGS sequence"/>
</dbReference>
<proteinExistence type="predicted"/>
<accession>A0A8B3RKD9</accession>
<dbReference type="RefSeq" id="WP_167555555.1">
    <property type="nucleotide sequence ID" value="NZ_RSCO01000013.1"/>
</dbReference>
<gene>
    <name evidence="1" type="ORF">PG2011B_0318</name>
</gene>
<sequence length="149" mass="16132">MVRRDRILSTLRRGRREAERLMTDTCVIRRPTGTISVDPDTGVATPEYTLVYEGKCKVQTAGGIASQVVSASGDATNVGGNVPVWSLYLHLPMSAVDCRPGDLAQITASVDPALVGRRLRLVNLQSEKTHATARRWNVSEMPAEGAADE</sequence>
<reference evidence="1 2" key="1">
    <citation type="journal article" date="2019" name="Appl. Environ. Microbiol.">
        <title>Dissecting the evolutionary development of the Bifidobacterium animalis species through comparative genomics analyses.</title>
        <authorList>
            <person name="Lugli G.A."/>
            <person name="Mancino W."/>
            <person name="Milani C."/>
            <person name="Duranti S."/>
            <person name="Mancabelli L."/>
            <person name="Napoli S."/>
            <person name="Mangifesta M."/>
            <person name="Viappiani A."/>
            <person name="Anzalone R."/>
            <person name="Longhi G."/>
            <person name="van Sinderen D."/>
            <person name="Ventura M."/>
            <person name="Turroni F."/>
        </authorList>
    </citation>
    <scope>NUCLEOTIDE SEQUENCE [LARGE SCALE GENOMIC DNA]</scope>
    <source>
        <strain evidence="1 2">2011B</strain>
    </source>
</reference>